<dbReference type="OrthoDB" id="5919161at2759"/>
<name>A0A0V1H0G6_9BILA</name>
<evidence type="ECO:0000256" key="2">
    <source>
        <dbReference type="SAM" id="SignalP"/>
    </source>
</evidence>
<keyword evidence="1" id="KW-0812">Transmembrane</keyword>
<keyword evidence="4" id="KW-1185">Reference proteome</keyword>
<keyword evidence="2" id="KW-0732">Signal</keyword>
<evidence type="ECO:0000313" key="3">
    <source>
        <dbReference type="EMBL" id="KRZ03674.1"/>
    </source>
</evidence>
<feature type="signal peptide" evidence="2">
    <location>
        <begin position="1"/>
        <end position="22"/>
    </location>
</feature>
<protein>
    <submittedName>
        <fullName evidence="3">Uncharacterized protein</fullName>
    </submittedName>
</protein>
<feature type="chain" id="PRO_5006878733" evidence="2">
    <location>
        <begin position="23"/>
        <end position="114"/>
    </location>
</feature>
<sequence>MGAAHVDITLTFVILFPVLVLCSVTHQDSQDVFKLKWSPPIFHPDGEHCCGAMEGLLSSLPDCLLLYLYPCLCICGLFVTLSLNACNRQKLLGVATGFITTLVSHEVLLKAPNA</sequence>
<comment type="caution">
    <text evidence="3">The sequence shown here is derived from an EMBL/GenBank/DDBJ whole genome shotgun (WGS) entry which is preliminary data.</text>
</comment>
<gene>
    <name evidence="3" type="ORF">T11_7428</name>
</gene>
<evidence type="ECO:0000313" key="4">
    <source>
        <dbReference type="Proteomes" id="UP000055024"/>
    </source>
</evidence>
<feature type="transmembrane region" description="Helical" evidence="1">
    <location>
        <begin position="64"/>
        <end position="83"/>
    </location>
</feature>
<keyword evidence="1" id="KW-1133">Transmembrane helix</keyword>
<dbReference type="AlphaFoldDB" id="A0A0V1H0G6"/>
<proteinExistence type="predicted"/>
<organism evidence="3 4">
    <name type="scientific">Trichinella zimbabwensis</name>
    <dbReference type="NCBI Taxonomy" id="268475"/>
    <lineage>
        <taxon>Eukaryota</taxon>
        <taxon>Metazoa</taxon>
        <taxon>Ecdysozoa</taxon>
        <taxon>Nematoda</taxon>
        <taxon>Enoplea</taxon>
        <taxon>Dorylaimia</taxon>
        <taxon>Trichinellida</taxon>
        <taxon>Trichinellidae</taxon>
        <taxon>Trichinella</taxon>
    </lineage>
</organism>
<keyword evidence="1" id="KW-0472">Membrane</keyword>
<accession>A0A0V1H0G6</accession>
<dbReference type="Proteomes" id="UP000055024">
    <property type="component" value="Unassembled WGS sequence"/>
</dbReference>
<evidence type="ECO:0000256" key="1">
    <source>
        <dbReference type="SAM" id="Phobius"/>
    </source>
</evidence>
<dbReference type="EMBL" id="JYDP01000186">
    <property type="protein sequence ID" value="KRZ03674.1"/>
    <property type="molecule type" value="Genomic_DNA"/>
</dbReference>
<reference evidence="3 4" key="1">
    <citation type="submission" date="2015-01" db="EMBL/GenBank/DDBJ databases">
        <title>Evolution of Trichinella species and genotypes.</title>
        <authorList>
            <person name="Korhonen P.K."/>
            <person name="Edoardo P."/>
            <person name="Giuseppe L.R."/>
            <person name="Gasser R.B."/>
        </authorList>
    </citation>
    <scope>NUCLEOTIDE SEQUENCE [LARGE SCALE GENOMIC DNA]</scope>
    <source>
        <strain evidence="3">ISS1029</strain>
    </source>
</reference>